<dbReference type="KEGG" id="fcy:FRACYDRAFT_218009"/>
<proteinExistence type="predicted"/>
<name>A0A1E7FEX5_9STRA</name>
<evidence type="ECO:0000313" key="2">
    <source>
        <dbReference type="Proteomes" id="UP000095751"/>
    </source>
</evidence>
<organism evidence="1 2">
    <name type="scientific">Fragilariopsis cylindrus CCMP1102</name>
    <dbReference type="NCBI Taxonomy" id="635003"/>
    <lineage>
        <taxon>Eukaryota</taxon>
        <taxon>Sar</taxon>
        <taxon>Stramenopiles</taxon>
        <taxon>Ochrophyta</taxon>
        <taxon>Bacillariophyta</taxon>
        <taxon>Bacillariophyceae</taxon>
        <taxon>Bacillariophycidae</taxon>
        <taxon>Bacillariales</taxon>
        <taxon>Bacillariaceae</taxon>
        <taxon>Fragilariopsis</taxon>
    </lineage>
</organism>
<dbReference type="OrthoDB" id="417678at2759"/>
<gene>
    <name evidence="1" type="ORF">FRACYDRAFT_218009</name>
</gene>
<evidence type="ECO:0000313" key="1">
    <source>
        <dbReference type="EMBL" id="OEU16732.1"/>
    </source>
</evidence>
<sequence length="168" mass="19620">LWKYHDESQLVASGDAEILDLFKEGSVFGIRDDYNYWKSNQWDPTAGKPIWVRNYDKPKFKNSDKHDGNNNVEKETDEDQIISIDHHILFDDNIHNLRNDGIACVRKELPQDDENSGAVSFDTVDGAKIDLYHGVHLIRVPTVEPVLEPHWYIQQIEMARNKFQCRLR</sequence>
<dbReference type="PANTHER" id="PTHR36960">
    <property type="entry name" value="SI:DKEY-32E6.3"/>
    <property type="match status" value="1"/>
</dbReference>
<dbReference type="Proteomes" id="UP000095751">
    <property type="component" value="Unassembled WGS sequence"/>
</dbReference>
<reference evidence="1 2" key="1">
    <citation type="submission" date="2016-09" db="EMBL/GenBank/DDBJ databases">
        <title>Extensive genetic diversity and differential bi-allelic expression allows diatom success in the polar Southern Ocean.</title>
        <authorList>
            <consortium name="DOE Joint Genome Institute"/>
            <person name="Mock T."/>
            <person name="Otillar R.P."/>
            <person name="Strauss J."/>
            <person name="Dupont C."/>
            <person name="Frickenhaus S."/>
            <person name="Maumus F."/>
            <person name="Mcmullan M."/>
            <person name="Sanges R."/>
            <person name="Schmutz J."/>
            <person name="Toseland A."/>
            <person name="Valas R."/>
            <person name="Veluchamy A."/>
            <person name="Ward B.J."/>
            <person name="Allen A."/>
            <person name="Barry K."/>
            <person name="Falciatore A."/>
            <person name="Ferrante M."/>
            <person name="Fortunato A.E."/>
            <person name="Gloeckner G."/>
            <person name="Gruber A."/>
            <person name="Hipkin R."/>
            <person name="Janech M."/>
            <person name="Kroth P."/>
            <person name="Leese F."/>
            <person name="Lindquist E."/>
            <person name="Lyon B.R."/>
            <person name="Martin J."/>
            <person name="Mayer C."/>
            <person name="Parker M."/>
            <person name="Quesneville H."/>
            <person name="Raymond J."/>
            <person name="Uhlig C."/>
            <person name="Valentin K.U."/>
            <person name="Worden A.Z."/>
            <person name="Armbrust E.V."/>
            <person name="Bowler C."/>
            <person name="Green B."/>
            <person name="Moulton V."/>
            <person name="Van Oosterhout C."/>
            <person name="Grigoriev I."/>
        </authorList>
    </citation>
    <scope>NUCLEOTIDE SEQUENCE [LARGE SCALE GENOMIC DNA]</scope>
    <source>
        <strain evidence="1 2">CCMP1102</strain>
    </source>
</reference>
<keyword evidence="2" id="KW-1185">Reference proteome</keyword>
<dbReference type="PANTHER" id="PTHR36960:SF1">
    <property type="entry name" value="SI:DKEY-32E6.3"/>
    <property type="match status" value="1"/>
</dbReference>
<dbReference type="EMBL" id="KV784358">
    <property type="protein sequence ID" value="OEU16732.1"/>
    <property type="molecule type" value="Genomic_DNA"/>
</dbReference>
<dbReference type="InParanoid" id="A0A1E7FEX5"/>
<feature type="non-terminal residue" evidence="1">
    <location>
        <position position="1"/>
    </location>
</feature>
<protein>
    <submittedName>
        <fullName evidence="1">Uncharacterized protein</fullName>
    </submittedName>
</protein>
<accession>A0A1E7FEX5</accession>
<dbReference type="AlphaFoldDB" id="A0A1E7FEX5"/>